<dbReference type="SUPFAM" id="SSF48019">
    <property type="entry name" value="post-AAA+ oligomerization domain-like"/>
    <property type="match status" value="1"/>
</dbReference>
<evidence type="ECO:0000256" key="4">
    <source>
        <dbReference type="ARBA" id="ARBA00022705"/>
    </source>
</evidence>
<dbReference type="GO" id="GO:0003677">
    <property type="term" value="F:DNA binding"/>
    <property type="evidence" value="ECO:0007669"/>
    <property type="project" value="InterPro"/>
</dbReference>
<organism evidence="9">
    <name type="scientific">uncultured Anaerotruncus sp</name>
    <dbReference type="NCBI Taxonomy" id="905011"/>
    <lineage>
        <taxon>Bacteria</taxon>
        <taxon>Bacillati</taxon>
        <taxon>Bacillota</taxon>
        <taxon>Clostridia</taxon>
        <taxon>Eubacteriales</taxon>
        <taxon>Oscillospiraceae</taxon>
        <taxon>Anaerotruncus</taxon>
        <taxon>environmental samples</taxon>
    </lineage>
</organism>
<dbReference type="EMBL" id="FMHG01000001">
    <property type="protein sequence ID" value="SCJ55282.1"/>
    <property type="molecule type" value="Genomic_DNA"/>
</dbReference>
<evidence type="ECO:0000313" key="9">
    <source>
        <dbReference type="EMBL" id="SCJ55282.1"/>
    </source>
</evidence>
<dbReference type="InterPro" id="IPR027417">
    <property type="entry name" value="P-loop_NTPase"/>
</dbReference>
<evidence type="ECO:0000256" key="2">
    <source>
        <dbReference type="ARBA" id="ARBA00022679"/>
    </source>
</evidence>
<dbReference type="InterPro" id="IPR008921">
    <property type="entry name" value="DNA_pol3_clamp-load_cplx_C"/>
</dbReference>
<evidence type="ECO:0000256" key="1">
    <source>
        <dbReference type="ARBA" id="ARBA00012417"/>
    </source>
</evidence>
<dbReference type="GO" id="GO:0009360">
    <property type="term" value="C:DNA polymerase III complex"/>
    <property type="evidence" value="ECO:0007669"/>
    <property type="project" value="TreeGrafter"/>
</dbReference>
<keyword evidence="5" id="KW-0239">DNA-directed DNA polymerase</keyword>
<reference evidence="9" key="1">
    <citation type="submission" date="2015-09" db="EMBL/GenBank/DDBJ databases">
        <authorList>
            <consortium name="Pathogen Informatics"/>
        </authorList>
    </citation>
    <scope>NUCLEOTIDE SEQUENCE</scope>
    <source>
        <strain evidence="9">2789STDY5834896</strain>
    </source>
</reference>
<evidence type="ECO:0000256" key="6">
    <source>
        <dbReference type="ARBA" id="ARBA00034754"/>
    </source>
</evidence>
<proteinExistence type="inferred from homology"/>
<dbReference type="AlphaFoldDB" id="A0A1C6HC73"/>
<evidence type="ECO:0000256" key="7">
    <source>
        <dbReference type="ARBA" id="ARBA00049244"/>
    </source>
</evidence>
<evidence type="ECO:0000256" key="5">
    <source>
        <dbReference type="ARBA" id="ARBA00022932"/>
    </source>
</evidence>
<dbReference type="Gene3D" id="3.40.50.300">
    <property type="entry name" value="P-loop containing nucleotide triphosphate hydrolases"/>
    <property type="match status" value="1"/>
</dbReference>
<dbReference type="GO" id="GO:0003887">
    <property type="term" value="F:DNA-directed DNA polymerase activity"/>
    <property type="evidence" value="ECO:0007669"/>
    <property type="project" value="UniProtKB-KW"/>
</dbReference>
<comment type="catalytic activity">
    <reaction evidence="7">
        <text>DNA(n) + a 2'-deoxyribonucleoside 5'-triphosphate = DNA(n+1) + diphosphate</text>
        <dbReference type="Rhea" id="RHEA:22508"/>
        <dbReference type="Rhea" id="RHEA-COMP:17339"/>
        <dbReference type="Rhea" id="RHEA-COMP:17340"/>
        <dbReference type="ChEBI" id="CHEBI:33019"/>
        <dbReference type="ChEBI" id="CHEBI:61560"/>
        <dbReference type="ChEBI" id="CHEBI:173112"/>
        <dbReference type="EC" id="2.7.7.7"/>
    </reaction>
</comment>
<keyword evidence="3" id="KW-0548">Nucleotidyltransferase</keyword>
<dbReference type="NCBIfam" id="TIGR01128">
    <property type="entry name" value="holA"/>
    <property type="match status" value="1"/>
</dbReference>
<protein>
    <recommendedName>
        <fullName evidence="1">DNA-directed DNA polymerase</fullName>
        <ecNumber evidence="1">2.7.7.7</ecNumber>
    </recommendedName>
</protein>
<dbReference type="Gene3D" id="1.20.272.10">
    <property type="match status" value="1"/>
</dbReference>
<keyword evidence="4" id="KW-0235">DNA replication</keyword>
<dbReference type="EC" id="2.7.7.7" evidence="1"/>
<evidence type="ECO:0000259" key="8">
    <source>
        <dbReference type="Pfam" id="PF21694"/>
    </source>
</evidence>
<gene>
    <name evidence="9" type="ORF">SAMEA3545359_00786</name>
</gene>
<dbReference type="GO" id="GO:0006261">
    <property type="term" value="P:DNA-templated DNA replication"/>
    <property type="evidence" value="ECO:0007669"/>
    <property type="project" value="TreeGrafter"/>
</dbReference>
<name>A0A1C6HC73_9FIRM</name>
<dbReference type="InterPro" id="IPR005790">
    <property type="entry name" value="DNA_polIII_delta"/>
</dbReference>
<dbReference type="SUPFAM" id="SSF52540">
    <property type="entry name" value="P-loop containing nucleoside triphosphate hydrolases"/>
    <property type="match status" value="1"/>
</dbReference>
<feature type="domain" description="DNA polymerase III delta subunit-like C-terminal" evidence="8">
    <location>
        <begin position="217"/>
        <end position="335"/>
    </location>
</feature>
<dbReference type="PANTHER" id="PTHR34388">
    <property type="entry name" value="DNA POLYMERASE III SUBUNIT DELTA"/>
    <property type="match status" value="1"/>
</dbReference>
<dbReference type="Gene3D" id="1.10.8.60">
    <property type="match status" value="1"/>
</dbReference>
<keyword evidence="2" id="KW-0808">Transferase</keyword>
<dbReference type="PANTHER" id="PTHR34388:SF1">
    <property type="entry name" value="DNA POLYMERASE III SUBUNIT DELTA"/>
    <property type="match status" value="1"/>
</dbReference>
<accession>A0A1C6HC73</accession>
<evidence type="ECO:0000256" key="3">
    <source>
        <dbReference type="ARBA" id="ARBA00022695"/>
    </source>
</evidence>
<dbReference type="Pfam" id="PF21694">
    <property type="entry name" value="DNA_pol3_delta_C"/>
    <property type="match status" value="1"/>
</dbReference>
<comment type="similarity">
    <text evidence="6">Belongs to the DNA polymerase HolA subunit family.</text>
</comment>
<sequence>MKYTPSTFKKALAAKELYGFCYLHGQQRYLIDAYAAAIIHALGAGEDDVAVIDGDQLDMEQLGDMAVTVSFAPVQVTVINGLSPEATSEADITRLGEIADYLSPQTTLIIKENFLPEGPRNKRAKAQKLRKLAQEKGVLVDVGQKDTRQNLTVAQALAKKEGVQIGQTDLRYLLERCGGDLLKTQNELCKLGSYRLGEPVTRRDIDAFTPRTVELTSFEMARALLRGDVPQAMRLLEDLFSLREEPVSIIAALSTNFCDIFKVKVAGAAYMSASQIEKTFGYRPGDFRIKQAGQNGRGVSQQQIDAIIEALLQCDLTLKSTAADPKILLQKLLVEISLLMRRH</sequence>
<dbReference type="InterPro" id="IPR048466">
    <property type="entry name" value="DNA_pol3_delta-like_C"/>
</dbReference>